<evidence type="ECO:0000256" key="7">
    <source>
        <dbReference type="ARBA" id="ARBA00023065"/>
    </source>
</evidence>
<evidence type="ECO:0000256" key="10">
    <source>
        <dbReference type="ARBA" id="ARBA00023237"/>
    </source>
</evidence>
<organism evidence="14 15">
    <name type="scientific">Mesosutterella porci</name>
    <dbReference type="NCBI Taxonomy" id="2915351"/>
    <lineage>
        <taxon>Bacteria</taxon>
        <taxon>Pseudomonadati</taxon>
        <taxon>Pseudomonadota</taxon>
        <taxon>Betaproteobacteria</taxon>
        <taxon>Burkholderiales</taxon>
        <taxon>Sutterellaceae</taxon>
        <taxon>Mesosutterella</taxon>
    </lineage>
</organism>
<protein>
    <submittedName>
        <fullName evidence="14">Porin</fullName>
    </submittedName>
</protein>
<dbReference type="PANTHER" id="PTHR34501">
    <property type="entry name" value="PROTEIN YDDL-RELATED"/>
    <property type="match status" value="1"/>
</dbReference>
<dbReference type="InterPro" id="IPR023614">
    <property type="entry name" value="Porin_dom_sf"/>
</dbReference>
<keyword evidence="4" id="KW-1134">Transmembrane beta strand</keyword>
<feature type="domain" description="Porin" evidence="13">
    <location>
        <begin position="10"/>
        <end position="197"/>
    </location>
</feature>
<comment type="subunit">
    <text evidence="2">Homotrimer.</text>
</comment>
<sequence length="216" mass="23095">MNKAAKFFATATVLAVSASSGASSYLKINGTVDTFIAVNRMGSEYSSALSSGGVNATHIGMQGVEDLQNGSQVFFNLDTAFYIDQGSYSGTNDGRTLFDREADVGIRGYWGSLSFGRQYTPHFLTFLFYDPTGLSIGSSDSSFFMAGPASTCGDNGELSRINNPFSYVLPTSIGLTNFLFMSLGEQTAGRGSKSSTRGNLYSSMRRSSTTALSRSW</sequence>
<comment type="caution">
    <text evidence="14">The sequence shown here is derived from an EMBL/GenBank/DDBJ whole genome shotgun (WGS) entry which is preliminary data.</text>
</comment>
<keyword evidence="5" id="KW-0812">Transmembrane</keyword>
<feature type="compositionally biased region" description="Polar residues" evidence="11">
    <location>
        <begin position="192"/>
        <end position="216"/>
    </location>
</feature>
<evidence type="ECO:0000256" key="6">
    <source>
        <dbReference type="ARBA" id="ARBA00022729"/>
    </source>
</evidence>
<keyword evidence="3" id="KW-0813">Transport</keyword>
<evidence type="ECO:0000256" key="1">
    <source>
        <dbReference type="ARBA" id="ARBA00004571"/>
    </source>
</evidence>
<keyword evidence="8" id="KW-0626">Porin</keyword>
<dbReference type="InterPro" id="IPR050298">
    <property type="entry name" value="Gram-neg_bact_OMP"/>
</dbReference>
<dbReference type="InterPro" id="IPR033900">
    <property type="entry name" value="Gram_neg_porin_domain"/>
</dbReference>
<accession>A0ABS9MSC9</accession>
<evidence type="ECO:0000256" key="9">
    <source>
        <dbReference type="ARBA" id="ARBA00023136"/>
    </source>
</evidence>
<feature type="chain" id="PRO_5047253454" evidence="12">
    <location>
        <begin position="23"/>
        <end position="216"/>
    </location>
</feature>
<dbReference type="Proteomes" id="UP001297600">
    <property type="component" value="Unassembled WGS sequence"/>
</dbReference>
<evidence type="ECO:0000256" key="4">
    <source>
        <dbReference type="ARBA" id="ARBA00022452"/>
    </source>
</evidence>
<evidence type="ECO:0000313" key="14">
    <source>
        <dbReference type="EMBL" id="MCG5031520.1"/>
    </source>
</evidence>
<dbReference type="Gene3D" id="2.40.160.10">
    <property type="entry name" value="Porin"/>
    <property type="match status" value="1"/>
</dbReference>
<dbReference type="EMBL" id="JAKNCT010000010">
    <property type="protein sequence ID" value="MCG5031520.1"/>
    <property type="molecule type" value="Genomic_DNA"/>
</dbReference>
<keyword evidence="15" id="KW-1185">Reference proteome</keyword>
<keyword evidence="9" id="KW-0472">Membrane</keyword>
<dbReference type="PANTHER" id="PTHR34501:SF9">
    <property type="entry name" value="MAJOR OUTER MEMBRANE PROTEIN P.IA"/>
    <property type="match status" value="1"/>
</dbReference>
<evidence type="ECO:0000256" key="11">
    <source>
        <dbReference type="SAM" id="MobiDB-lite"/>
    </source>
</evidence>
<dbReference type="RefSeq" id="WP_237979264.1">
    <property type="nucleotide sequence ID" value="NZ_JAKNCT010000010.1"/>
</dbReference>
<evidence type="ECO:0000259" key="13">
    <source>
        <dbReference type="Pfam" id="PF13609"/>
    </source>
</evidence>
<reference evidence="14 15" key="1">
    <citation type="submission" date="2022-02" db="EMBL/GenBank/DDBJ databases">
        <title>Mesosutterella porci, a novel member of the family Sutterellaceae from pig feces.</title>
        <authorList>
            <person name="Wylensek D."/>
            <person name="Clavel T."/>
        </authorList>
    </citation>
    <scope>NUCLEOTIDE SEQUENCE [LARGE SCALE GENOMIC DNA]</scope>
    <source>
        <strain evidence="15">oilRF-744-wt-GAM-9</strain>
    </source>
</reference>
<evidence type="ECO:0000313" key="15">
    <source>
        <dbReference type="Proteomes" id="UP001297600"/>
    </source>
</evidence>
<evidence type="ECO:0000256" key="2">
    <source>
        <dbReference type="ARBA" id="ARBA00011233"/>
    </source>
</evidence>
<dbReference type="SUPFAM" id="SSF56935">
    <property type="entry name" value="Porins"/>
    <property type="match status" value="1"/>
</dbReference>
<gene>
    <name evidence="14" type="ORF">MAF45_08705</name>
</gene>
<evidence type="ECO:0000256" key="12">
    <source>
        <dbReference type="SAM" id="SignalP"/>
    </source>
</evidence>
<keyword evidence="6 12" id="KW-0732">Signal</keyword>
<feature type="region of interest" description="Disordered" evidence="11">
    <location>
        <begin position="188"/>
        <end position="216"/>
    </location>
</feature>
<proteinExistence type="predicted"/>
<name>A0ABS9MSC9_9BURK</name>
<evidence type="ECO:0000256" key="5">
    <source>
        <dbReference type="ARBA" id="ARBA00022692"/>
    </source>
</evidence>
<keyword evidence="7" id="KW-0406">Ion transport</keyword>
<dbReference type="Pfam" id="PF13609">
    <property type="entry name" value="Porin_4"/>
    <property type="match status" value="1"/>
</dbReference>
<comment type="subcellular location">
    <subcellularLocation>
        <location evidence="1">Cell outer membrane</location>
        <topology evidence="1">Multi-pass membrane protein</topology>
    </subcellularLocation>
</comment>
<evidence type="ECO:0000256" key="3">
    <source>
        <dbReference type="ARBA" id="ARBA00022448"/>
    </source>
</evidence>
<evidence type="ECO:0000256" key="8">
    <source>
        <dbReference type="ARBA" id="ARBA00023114"/>
    </source>
</evidence>
<feature type="signal peptide" evidence="12">
    <location>
        <begin position="1"/>
        <end position="22"/>
    </location>
</feature>
<keyword evidence="10" id="KW-0998">Cell outer membrane</keyword>